<protein>
    <recommendedName>
        <fullName evidence="1">AB hydrolase-1 domain-containing protein</fullName>
    </recommendedName>
</protein>
<name>A0ABR4CQA0_9HELO</name>
<evidence type="ECO:0000313" key="3">
    <source>
        <dbReference type="Proteomes" id="UP001595075"/>
    </source>
</evidence>
<dbReference type="InterPro" id="IPR029058">
    <property type="entry name" value="AB_hydrolase_fold"/>
</dbReference>
<proteinExistence type="predicted"/>
<evidence type="ECO:0000313" key="2">
    <source>
        <dbReference type="EMBL" id="KAL2071732.1"/>
    </source>
</evidence>
<keyword evidence="3" id="KW-1185">Reference proteome</keyword>
<feature type="domain" description="AB hydrolase-1" evidence="1">
    <location>
        <begin position="35"/>
        <end position="153"/>
    </location>
</feature>
<dbReference type="Proteomes" id="UP001595075">
    <property type="component" value="Unassembled WGS sequence"/>
</dbReference>
<organism evidence="2 3">
    <name type="scientific">Oculimacula yallundae</name>
    <dbReference type="NCBI Taxonomy" id="86028"/>
    <lineage>
        <taxon>Eukaryota</taxon>
        <taxon>Fungi</taxon>
        <taxon>Dikarya</taxon>
        <taxon>Ascomycota</taxon>
        <taxon>Pezizomycotina</taxon>
        <taxon>Leotiomycetes</taxon>
        <taxon>Helotiales</taxon>
        <taxon>Ploettnerulaceae</taxon>
        <taxon>Oculimacula</taxon>
    </lineage>
</organism>
<dbReference type="SUPFAM" id="SSF53474">
    <property type="entry name" value="alpha/beta-Hydrolases"/>
    <property type="match status" value="1"/>
</dbReference>
<comment type="caution">
    <text evidence="2">The sequence shown here is derived from an EMBL/GenBank/DDBJ whole genome shotgun (WGS) entry which is preliminary data.</text>
</comment>
<dbReference type="Gene3D" id="3.40.50.1820">
    <property type="entry name" value="alpha/beta hydrolase"/>
    <property type="match status" value="1"/>
</dbReference>
<gene>
    <name evidence="2" type="ORF">VTL71DRAFT_12967</name>
</gene>
<dbReference type="Pfam" id="PF00561">
    <property type="entry name" value="Abhydrolase_1"/>
    <property type="match status" value="1"/>
</dbReference>
<dbReference type="EMBL" id="JAZHXI010000005">
    <property type="protein sequence ID" value="KAL2071732.1"/>
    <property type="molecule type" value="Genomic_DNA"/>
</dbReference>
<dbReference type="InterPro" id="IPR000073">
    <property type="entry name" value="AB_hydrolase_1"/>
</dbReference>
<sequence length="372" mass="41635">MASSWNHGHRAGLVSVGLYKLWLEVVGPDRKPDMPVVIVLPGIAGYRSEWAAVVRLLSPFVRVVTYDREGIGNSESSPLPPRYKYIVGDLNRLLALAGIGPPYLILASGYGGILAREFIRKRPNDHIAGLVLADTHSENTLRDLDPRPFFDYVRANGVDLDKILEGLLHHQMSPEESLQIKVDAFSGRNSIQTLAECEKSLQSYEEMAREMAGLKMPLLGSKPLSIVIGNSGIEMQALNYEVNKLPAVDQAERAHWNNWANRYAVVDHRLQSDAQRLSTDHIIYHAGYWSSHKIHLTEPALLAHITLKTMFASIAANYKNRFDRSVTGSASQSMINDTATPMQRDDQEIVEKDNLPQVYHRNVCTCILCLTR</sequence>
<accession>A0ABR4CQA0</accession>
<evidence type="ECO:0000259" key="1">
    <source>
        <dbReference type="Pfam" id="PF00561"/>
    </source>
</evidence>
<reference evidence="2 3" key="1">
    <citation type="journal article" date="2024" name="Commun. Biol.">
        <title>Comparative genomic analysis of thermophilic fungi reveals convergent evolutionary adaptations and gene losses.</title>
        <authorList>
            <person name="Steindorff A.S."/>
            <person name="Aguilar-Pontes M.V."/>
            <person name="Robinson A.J."/>
            <person name="Andreopoulos B."/>
            <person name="LaButti K."/>
            <person name="Kuo A."/>
            <person name="Mondo S."/>
            <person name="Riley R."/>
            <person name="Otillar R."/>
            <person name="Haridas S."/>
            <person name="Lipzen A."/>
            <person name="Grimwood J."/>
            <person name="Schmutz J."/>
            <person name="Clum A."/>
            <person name="Reid I.D."/>
            <person name="Moisan M.C."/>
            <person name="Butler G."/>
            <person name="Nguyen T.T.M."/>
            <person name="Dewar K."/>
            <person name="Conant G."/>
            <person name="Drula E."/>
            <person name="Henrissat B."/>
            <person name="Hansel C."/>
            <person name="Singer S."/>
            <person name="Hutchinson M.I."/>
            <person name="de Vries R.P."/>
            <person name="Natvig D.O."/>
            <person name="Powell A.J."/>
            <person name="Tsang A."/>
            <person name="Grigoriev I.V."/>
        </authorList>
    </citation>
    <scope>NUCLEOTIDE SEQUENCE [LARGE SCALE GENOMIC DNA]</scope>
    <source>
        <strain evidence="2 3">CBS 494.80</strain>
    </source>
</reference>